<accession>A0AA44WMF6</accession>
<keyword evidence="1" id="KW-0732">Signal</keyword>
<dbReference type="Proteomes" id="UP000236305">
    <property type="component" value="Unassembled WGS sequence"/>
</dbReference>
<evidence type="ECO:0000313" key="3">
    <source>
        <dbReference type="Proteomes" id="UP000236305"/>
    </source>
</evidence>
<organism evidence="2 3">
    <name type="scientific">Verticillium dahliae</name>
    <name type="common">Verticillium wilt</name>
    <dbReference type="NCBI Taxonomy" id="27337"/>
    <lineage>
        <taxon>Eukaryota</taxon>
        <taxon>Fungi</taxon>
        <taxon>Dikarya</taxon>
        <taxon>Ascomycota</taxon>
        <taxon>Pezizomycotina</taxon>
        <taxon>Sordariomycetes</taxon>
        <taxon>Hypocreomycetidae</taxon>
        <taxon>Glomerellales</taxon>
        <taxon>Plectosphaerellaceae</taxon>
        <taxon>Verticillium</taxon>
    </lineage>
</organism>
<proteinExistence type="predicted"/>
<sequence>MVNITISLQLALGASSLVSSDGLNARAKARGRYWGTAINPSVMSDSRANPIASNG</sequence>
<dbReference type="EMBL" id="MPSH01000008">
    <property type="protein sequence ID" value="PNH33707.1"/>
    <property type="molecule type" value="Genomic_DNA"/>
</dbReference>
<evidence type="ECO:0000256" key="1">
    <source>
        <dbReference type="SAM" id="SignalP"/>
    </source>
</evidence>
<comment type="caution">
    <text evidence="2">The sequence shown here is derived from an EMBL/GenBank/DDBJ whole genome shotgun (WGS) entry which is preliminary data.</text>
</comment>
<feature type="chain" id="PRO_5041441079" evidence="1">
    <location>
        <begin position="21"/>
        <end position="55"/>
    </location>
</feature>
<evidence type="ECO:0000313" key="2">
    <source>
        <dbReference type="EMBL" id="PNH33707.1"/>
    </source>
</evidence>
<feature type="signal peptide" evidence="1">
    <location>
        <begin position="1"/>
        <end position="20"/>
    </location>
</feature>
<reference evidence="2 3" key="1">
    <citation type="submission" date="2017-12" db="EMBL/GenBank/DDBJ databases">
        <title>Comparative genomics yields insights into virulence evolution of Verticillium dahliae.</title>
        <authorList>
            <person name="Fan R."/>
            <person name="Armitage A.D."/>
            <person name="Cascant-Lopez E."/>
            <person name="Sobczyk M."/>
            <person name="Cockerton H.M."/>
            <person name="Harrison R.J."/>
        </authorList>
    </citation>
    <scope>NUCLEOTIDE SEQUENCE [LARGE SCALE GENOMIC DNA]</scope>
    <source>
        <strain evidence="2 3">12008</strain>
    </source>
</reference>
<gene>
    <name evidence="2" type="ORF">BJF96_g3093</name>
</gene>
<name>A0AA44WMF6_VERDA</name>
<dbReference type="AlphaFoldDB" id="A0AA44WMF6"/>
<protein>
    <submittedName>
        <fullName evidence="2">Uncharacterized protein</fullName>
    </submittedName>
</protein>